<evidence type="ECO:0000256" key="1">
    <source>
        <dbReference type="SAM" id="SignalP"/>
    </source>
</evidence>
<dbReference type="InterPro" id="IPR025634">
    <property type="entry name" value="DUF4292"/>
</dbReference>
<feature type="chain" id="PRO_5020675028" evidence="1">
    <location>
        <begin position="26"/>
        <end position="259"/>
    </location>
</feature>
<feature type="signal peptide" evidence="1">
    <location>
        <begin position="1"/>
        <end position="25"/>
    </location>
</feature>
<dbReference type="Pfam" id="PF14125">
    <property type="entry name" value="DUF4292"/>
    <property type="match status" value="1"/>
</dbReference>
<evidence type="ECO:0000313" key="3">
    <source>
        <dbReference type="Proteomes" id="UP000308181"/>
    </source>
</evidence>
<evidence type="ECO:0000313" key="2">
    <source>
        <dbReference type="EMBL" id="TKC01003.1"/>
    </source>
</evidence>
<dbReference type="OrthoDB" id="849114at2"/>
<proteinExistence type="predicted"/>
<dbReference type="Proteomes" id="UP000308181">
    <property type="component" value="Unassembled WGS sequence"/>
</dbReference>
<sequence length="259" mass="29315">MKRNILNKLLLLTFCAVFFSCKAKKAIIKETGGSQPIENKKTELLSIRSKESVFSTFSTKAITNLNLNGKEYDATLNIRIKKGEGIWVSITAFAGFEIARTIITPDSVKIMDRINDDYIKKPFSFIHEFTNKQIDYLTLESLLVGNCVPFTLNGNSNIILDNALLNIKGNSQSLNYNLQFNEQFKATYTFLSDEFAQQTLTVNTPLFEEIANQLIPIKVSLDSKTAKKQIKVAMEYSKTQLNLPVDFPFNVPKRFSVID</sequence>
<gene>
    <name evidence="2" type="ORF">FA046_04835</name>
</gene>
<dbReference type="AlphaFoldDB" id="A0A4U1C6C1"/>
<keyword evidence="1" id="KW-0732">Signal</keyword>
<organism evidence="2 3">
    <name type="scientific">Pedobacter cryophilus</name>
    <dbReference type="NCBI Taxonomy" id="2571271"/>
    <lineage>
        <taxon>Bacteria</taxon>
        <taxon>Pseudomonadati</taxon>
        <taxon>Bacteroidota</taxon>
        <taxon>Sphingobacteriia</taxon>
        <taxon>Sphingobacteriales</taxon>
        <taxon>Sphingobacteriaceae</taxon>
        <taxon>Pedobacter</taxon>
    </lineage>
</organism>
<dbReference type="PROSITE" id="PS51257">
    <property type="entry name" value="PROKAR_LIPOPROTEIN"/>
    <property type="match status" value="1"/>
</dbReference>
<accession>A0A4U1C6C1</accession>
<dbReference type="EMBL" id="SWBP01000001">
    <property type="protein sequence ID" value="TKC01003.1"/>
    <property type="molecule type" value="Genomic_DNA"/>
</dbReference>
<comment type="caution">
    <text evidence="2">The sequence shown here is derived from an EMBL/GenBank/DDBJ whole genome shotgun (WGS) entry which is preliminary data.</text>
</comment>
<protein>
    <submittedName>
        <fullName evidence="2">DUF4292 domain-containing protein</fullName>
    </submittedName>
</protein>
<reference evidence="2 3" key="1">
    <citation type="submission" date="2019-04" db="EMBL/GenBank/DDBJ databases">
        <title>Pedobacter sp. AR-3-17 sp. nov., isolated from Arctic soil.</title>
        <authorList>
            <person name="Dahal R.H."/>
            <person name="Kim D.-U."/>
        </authorList>
    </citation>
    <scope>NUCLEOTIDE SEQUENCE [LARGE SCALE GENOMIC DNA]</scope>
    <source>
        <strain evidence="2 3">AR-3-17</strain>
    </source>
</reference>
<keyword evidence="3" id="KW-1185">Reference proteome</keyword>
<name>A0A4U1C6C1_9SPHI</name>
<dbReference type="RefSeq" id="WP_136825208.1">
    <property type="nucleotide sequence ID" value="NZ_SWBP01000001.1"/>
</dbReference>